<evidence type="ECO:0000313" key="3">
    <source>
        <dbReference type="Proteomes" id="UP000270468"/>
    </source>
</evidence>
<dbReference type="Proteomes" id="UP000270468">
    <property type="component" value="Unassembled WGS sequence"/>
</dbReference>
<dbReference type="SUPFAM" id="SSF141371">
    <property type="entry name" value="PilZ domain-like"/>
    <property type="match status" value="1"/>
</dbReference>
<dbReference type="RefSeq" id="WP_124070030.1">
    <property type="nucleotide sequence ID" value="NZ_UXAV01000039.1"/>
</dbReference>
<name>A0A3P5X0G8_9BACL</name>
<feature type="domain" description="PilZ" evidence="1">
    <location>
        <begin position="8"/>
        <end position="107"/>
    </location>
</feature>
<keyword evidence="3" id="KW-1185">Reference proteome</keyword>
<dbReference type="Gene3D" id="2.40.10.220">
    <property type="entry name" value="predicted glycosyltransferase like domains"/>
    <property type="match status" value="1"/>
</dbReference>
<dbReference type="AlphaFoldDB" id="A0A3P5X0G8"/>
<dbReference type="InterPro" id="IPR009875">
    <property type="entry name" value="PilZ_domain"/>
</dbReference>
<gene>
    <name evidence="2" type="ORF">FILTAD_01657</name>
</gene>
<reference evidence="2 3" key="1">
    <citation type="submission" date="2018-11" db="EMBL/GenBank/DDBJ databases">
        <authorList>
            <person name="Criscuolo A."/>
        </authorList>
    </citation>
    <scope>NUCLEOTIDE SEQUENCE [LARGE SCALE GENOMIC DNA]</scope>
    <source>
        <strain evidence="2">ATB-66</strain>
    </source>
</reference>
<dbReference type="Pfam" id="PF07238">
    <property type="entry name" value="PilZ"/>
    <property type="match status" value="1"/>
</dbReference>
<accession>A0A3P5X0G8</accession>
<evidence type="ECO:0000259" key="1">
    <source>
        <dbReference type="Pfam" id="PF07238"/>
    </source>
</evidence>
<evidence type="ECO:0000313" key="2">
    <source>
        <dbReference type="EMBL" id="VDC27567.1"/>
    </source>
</evidence>
<dbReference type="EMBL" id="UXAV01000039">
    <property type="protein sequence ID" value="VDC27567.1"/>
    <property type="molecule type" value="Genomic_DNA"/>
</dbReference>
<protein>
    <submittedName>
        <fullName evidence="2">PilZ domain protein</fullName>
    </submittedName>
</protein>
<proteinExistence type="predicted"/>
<dbReference type="GO" id="GO:0035438">
    <property type="term" value="F:cyclic-di-GMP binding"/>
    <property type="evidence" value="ECO:0007669"/>
    <property type="project" value="InterPro"/>
</dbReference>
<sequence length="124" mass="13988">MQYKRTEYFRYAFGEPLAAEFRIIVENGTGAESSPGDCELMDLSPGGMKFFAAYDIPLGGEPVKLHIKFTLQSVPIDVQGTIKWKKPSKNGQLYGFDFEKDAALEQLIVDELKLRRHAEIEDGK</sequence>
<organism evidence="2 3">
    <name type="scientific">Filibacter tadaridae</name>
    <dbReference type="NCBI Taxonomy" id="2483811"/>
    <lineage>
        <taxon>Bacteria</taxon>
        <taxon>Bacillati</taxon>
        <taxon>Bacillota</taxon>
        <taxon>Bacilli</taxon>
        <taxon>Bacillales</taxon>
        <taxon>Caryophanaceae</taxon>
        <taxon>Filibacter</taxon>
    </lineage>
</organism>
<dbReference type="OrthoDB" id="2354159at2"/>